<evidence type="ECO:0000313" key="1">
    <source>
        <dbReference type="EMBL" id="DAD21782.1"/>
    </source>
</evidence>
<evidence type="ECO:0000313" key="2">
    <source>
        <dbReference type="Proteomes" id="UP000607653"/>
    </source>
</evidence>
<comment type="caution">
    <text evidence="1">The sequence shown here is derived from an EMBL/GenBank/DDBJ whole genome shotgun (WGS) entry which is preliminary data.</text>
</comment>
<accession>A0A822XP17</accession>
<reference evidence="1 2" key="1">
    <citation type="journal article" date="2020" name="Mol. Biol. Evol.">
        <title>Distinct Expression and Methylation Patterns for Genes with Different Fates following a Single Whole-Genome Duplication in Flowering Plants.</title>
        <authorList>
            <person name="Shi T."/>
            <person name="Rahmani R.S."/>
            <person name="Gugger P.F."/>
            <person name="Wang M."/>
            <person name="Li H."/>
            <person name="Zhang Y."/>
            <person name="Li Z."/>
            <person name="Wang Q."/>
            <person name="Van de Peer Y."/>
            <person name="Marchal K."/>
            <person name="Chen J."/>
        </authorList>
    </citation>
    <scope>NUCLEOTIDE SEQUENCE [LARGE SCALE GENOMIC DNA]</scope>
    <source>
        <tissue evidence="1">Leaf</tissue>
    </source>
</reference>
<organism evidence="1 2">
    <name type="scientific">Nelumbo nucifera</name>
    <name type="common">Sacred lotus</name>
    <dbReference type="NCBI Taxonomy" id="4432"/>
    <lineage>
        <taxon>Eukaryota</taxon>
        <taxon>Viridiplantae</taxon>
        <taxon>Streptophyta</taxon>
        <taxon>Embryophyta</taxon>
        <taxon>Tracheophyta</taxon>
        <taxon>Spermatophyta</taxon>
        <taxon>Magnoliopsida</taxon>
        <taxon>Proteales</taxon>
        <taxon>Nelumbonaceae</taxon>
        <taxon>Nelumbo</taxon>
    </lineage>
</organism>
<name>A0A822XP17_NELNU</name>
<gene>
    <name evidence="1" type="ORF">HUJ06_023245</name>
</gene>
<keyword evidence="2" id="KW-1185">Reference proteome</keyword>
<dbReference type="EMBL" id="DUZY01000001">
    <property type="protein sequence ID" value="DAD21782.1"/>
    <property type="molecule type" value="Genomic_DNA"/>
</dbReference>
<sequence length="60" mass="6679">MKFIVTAGDFSLLLVAEFELLIRIAILTCYLCMQSPLVASEVLGMDMHHGFHIEVLVPAM</sequence>
<protein>
    <submittedName>
        <fullName evidence="1">Uncharacterized protein</fullName>
    </submittedName>
</protein>
<dbReference type="AlphaFoldDB" id="A0A822XP17"/>
<dbReference type="Proteomes" id="UP000607653">
    <property type="component" value="Unassembled WGS sequence"/>
</dbReference>
<proteinExistence type="predicted"/>